<dbReference type="EMBL" id="VSRR010120655">
    <property type="protein sequence ID" value="MPC99949.1"/>
    <property type="molecule type" value="Genomic_DNA"/>
</dbReference>
<feature type="region of interest" description="Disordered" evidence="1">
    <location>
        <begin position="36"/>
        <end position="80"/>
    </location>
</feature>
<feature type="compositionally biased region" description="Basic residues" evidence="1">
    <location>
        <begin position="52"/>
        <end position="62"/>
    </location>
</feature>
<protein>
    <submittedName>
        <fullName evidence="2">Uncharacterized protein</fullName>
    </submittedName>
</protein>
<evidence type="ECO:0000256" key="1">
    <source>
        <dbReference type="SAM" id="MobiDB-lite"/>
    </source>
</evidence>
<organism evidence="2 3">
    <name type="scientific">Portunus trituberculatus</name>
    <name type="common">Swimming crab</name>
    <name type="synonym">Neptunus trituberculatus</name>
    <dbReference type="NCBI Taxonomy" id="210409"/>
    <lineage>
        <taxon>Eukaryota</taxon>
        <taxon>Metazoa</taxon>
        <taxon>Ecdysozoa</taxon>
        <taxon>Arthropoda</taxon>
        <taxon>Crustacea</taxon>
        <taxon>Multicrustacea</taxon>
        <taxon>Malacostraca</taxon>
        <taxon>Eumalacostraca</taxon>
        <taxon>Eucarida</taxon>
        <taxon>Decapoda</taxon>
        <taxon>Pleocyemata</taxon>
        <taxon>Brachyura</taxon>
        <taxon>Eubrachyura</taxon>
        <taxon>Portunoidea</taxon>
        <taxon>Portunidae</taxon>
        <taxon>Portuninae</taxon>
        <taxon>Portunus</taxon>
    </lineage>
</organism>
<accession>A0A5B7JYL5</accession>
<keyword evidence="3" id="KW-1185">Reference proteome</keyword>
<comment type="caution">
    <text evidence="2">The sequence shown here is derived from an EMBL/GenBank/DDBJ whole genome shotgun (WGS) entry which is preliminary data.</text>
</comment>
<proteinExistence type="predicted"/>
<evidence type="ECO:0000313" key="2">
    <source>
        <dbReference type="EMBL" id="MPC99949.1"/>
    </source>
</evidence>
<reference evidence="2 3" key="1">
    <citation type="submission" date="2019-05" db="EMBL/GenBank/DDBJ databases">
        <title>Another draft genome of Portunus trituberculatus and its Hox gene families provides insights of decapod evolution.</title>
        <authorList>
            <person name="Jeong J.-H."/>
            <person name="Song I."/>
            <person name="Kim S."/>
            <person name="Choi T."/>
            <person name="Kim D."/>
            <person name="Ryu S."/>
            <person name="Kim W."/>
        </authorList>
    </citation>
    <scope>NUCLEOTIDE SEQUENCE [LARGE SCALE GENOMIC DNA]</scope>
    <source>
        <tissue evidence="2">Muscle</tissue>
    </source>
</reference>
<dbReference type="Proteomes" id="UP000324222">
    <property type="component" value="Unassembled WGS sequence"/>
</dbReference>
<dbReference type="AlphaFoldDB" id="A0A5B7JYL5"/>
<sequence length="80" mass="8987">MRWRERSVKRSIPERVVTKAAVLESWNLKTWILDPGSFQGLSPSSKEEGQPRARKKKLKKAHLSAGSLKSAKSAKTISQN</sequence>
<gene>
    <name evidence="2" type="ORF">E2C01_095396</name>
</gene>
<name>A0A5B7JYL5_PORTR</name>
<feature type="compositionally biased region" description="Low complexity" evidence="1">
    <location>
        <begin position="63"/>
        <end position="80"/>
    </location>
</feature>
<evidence type="ECO:0000313" key="3">
    <source>
        <dbReference type="Proteomes" id="UP000324222"/>
    </source>
</evidence>